<dbReference type="EMBL" id="OU893350">
    <property type="protein sequence ID" value="CAG9788215.1"/>
    <property type="molecule type" value="Genomic_DNA"/>
</dbReference>
<evidence type="ECO:0008006" key="10">
    <source>
        <dbReference type="Google" id="ProtNLM"/>
    </source>
</evidence>
<comment type="cofactor">
    <cofactor evidence="1">
        <name>FAD</name>
        <dbReference type="ChEBI" id="CHEBI:57692"/>
    </cofactor>
</comment>
<evidence type="ECO:0000256" key="1">
    <source>
        <dbReference type="ARBA" id="ARBA00001974"/>
    </source>
</evidence>
<dbReference type="Gene3D" id="3.20.20.220">
    <property type="match status" value="1"/>
</dbReference>
<evidence type="ECO:0000256" key="2">
    <source>
        <dbReference type="ARBA" id="ARBA00004777"/>
    </source>
</evidence>
<evidence type="ECO:0000313" key="9">
    <source>
        <dbReference type="Proteomes" id="UP001153714"/>
    </source>
</evidence>
<dbReference type="SUPFAM" id="SSF51730">
    <property type="entry name" value="FAD-linked oxidoreductase"/>
    <property type="match status" value="1"/>
</dbReference>
<dbReference type="GO" id="GO:0004489">
    <property type="term" value="F:methylenetetrahydrofolate reductase [NAD(P)H] activity"/>
    <property type="evidence" value="ECO:0007669"/>
    <property type="project" value="InterPro"/>
</dbReference>
<organism evidence="8 9">
    <name type="scientific">Diatraea saccharalis</name>
    <name type="common">sugarcane borer</name>
    <dbReference type="NCBI Taxonomy" id="40085"/>
    <lineage>
        <taxon>Eukaryota</taxon>
        <taxon>Metazoa</taxon>
        <taxon>Ecdysozoa</taxon>
        <taxon>Arthropoda</taxon>
        <taxon>Hexapoda</taxon>
        <taxon>Insecta</taxon>
        <taxon>Pterygota</taxon>
        <taxon>Neoptera</taxon>
        <taxon>Endopterygota</taxon>
        <taxon>Lepidoptera</taxon>
        <taxon>Glossata</taxon>
        <taxon>Ditrysia</taxon>
        <taxon>Pyraloidea</taxon>
        <taxon>Crambidae</taxon>
        <taxon>Crambinae</taxon>
        <taxon>Diatraea</taxon>
    </lineage>
</organism>
<keyword evidence="9" id="KW-1185">Reference proteome</keyword>
<dbReference type="OrthoDB" id="16284at2759"/>
<evidence type="ECO:0000256" key="3">
    <source>
        <dbReference type="ARBA" id="ARBA00006743"/>
    </source>
</evidence>
<dbReference type="Pfam" id="PF02219">
    <property type="entry name" value="MTHFR"/>
    <property type="match status" value="1"/>
</dbReference>
<gene>
    <name evidence="8" type="ORF">DIATSA_LOCUS6037</name>
</gene>
<comment type="pathway">
    <text evidence="2 7">One-carbon metabolism; tetrahydrofolate interconversion.</text>
</comment>
<proteinExistence type="inferred from homology"/>
<dbReference type="PANTHER" id="PTHR45754">
    <property type="entry name" value="METHYLENETETRAHYDROFOLATE REDUCTASE"/>
    <property type="match status" value="1"/>
</dbReference>
<dbReference type="GO" id="GO:0071949">
    <property type="term" value="F:FAD binding"/>
    <property type="evidence" value="ECO:0007669"/>
    <property type="project" value="TreeGrafter"/>
</dbReference>
<dbReference type="GO" id="GO:0005829">
    <property type="term" value="C:cytosol"/>
    <property type="evidence" value="ECO:0007669"/>
    <property type="project" value="TreeGrafter"/>
</dbReference>
<protein>
    <recommendedName>
        <fullName evidence="10">Methylenetetrahydrofolate reductase (NAD(P)H)</fullName>
    </recommendedName>
</protein>
<dbReference type="GO" id="GO:0009086">
    <property type="term" value="P:methionine biosynthetic process"/>
    <property type="evidence" value="ECO:0007669"/>
    <property type="project" value="TreeGrafter"/>
</dbReference>
<keyword evidence="6" id="KW-0560">Oxidoreductase</keyword>
<dbReference type="GO" id="GO:0035999">
    <property type="term" value="P:tetrahydrofolate interconversion"/>
    <property type="evidence" value="ECO:0007669"/>
    <property type="project" value="TreeGrafter"/>
</dbReference>
<evidence type="ECO:0000256" key="6">
    <source>
        <dbReference type="ARBA" id="ARBA00023002"/>
    </source>
</evidence>
<evidence type="ECO:0000313" key="8">
    <source>
        <dbReference type="EMBL" id="CAG9788215.1"/>
    </source>
</evidence>
<dbReference type="AlphaFoldDB" id="A0A9N9R2H0"/>
<comment type="similarity">
    <text evidence="3">Belongs to the methylenetetrahydrofolate reductase family.</text>
</comment>
<keyword evidence="4" id="KW-0285">Flavoprotein</keyword>
<keyword evidence="5" id="KW-0274">FAD</keyword>
<reference evidence="8" key="2">
    <citation type="submission" date="2022-10" db="EMBL/GenBank/DDBJ databases">
        <authorList>
            <consortium name="ENA_rothamsted_submissions"/>
            <consortium name="culmorum"/>
            <person name="King R."/>
        </authorList>
    </citation>
    <scope>NUCLEOTIDE SEQUENCE</scope>
</reference>
<evidence type="ECO:0000256" key="4">
    <source>
        <dbReference type="ARBA" id="ARBA00022630"/>
    </source>
</evidence>
<accession>A0A9N9R2H0</accession>
<reference evidence="8" key="1">
    <citation type="submission" date="2021-12" db="EMBL/GenBank/DDBJ databases">
        <authorList>
            <person name="King R."/>
        </authorList>
    </citation>
    <scope>NUCLEOTIDE SEQUENCE</scope>
</reference>
<dbReference type="Proteomes" id="UP001153714">
    <property type="component" value="Chromosome 19"/>
</dbReference>
<dbReference type="InterPro" id="IPR003171">
    <property type="entry name" value="Mehydrof_redctse-like"/>
</dbReference>
<evidence type="ECO:0000256" key="5">
    <source>
        <dbReference type="ARBA" id="ARBA00022827"/>
    </source>
</evidence>
<evidence type="ECO:0000256" key="7">
    <source>
        <dbReference type="RuleBase" id="RU004254"/>
    </source>
</evidence>
<sequence>MAKVVDLLKDKTQLTYSFEVTPDVLEADLENLAIEPLFYSVTWHAKSHLNKDLDIAPLRLARLLRRKNKNVLLHLTCDLLKKNYLVKLLQMLQENSIRNLFVILGENFDPDSSDFKSTEELITAIRNETRDYFCIGVAGTPNCDDEKLNALKKKVEVGANFIITQAFFESKIFTSFYDRCKNVQINVPIIPGLFYFETYKQLVGFTNLCKIKVSEDVLQQSEKDVEAGKIITQNLIFSLKARNVHHVHFFTLNKLHSVSKFIKLIL</sequence>
<name>A0A9N9R2H0_9NEOP</name>
<dbReference type="PANTHER" id="PTHR45754:SF3">
    <property type="entry name" value="METHYLENETETRAHYDROFOLATE REDUCTASE (NADPH)"/>
    <property type="match status" value="1"/>
</dbReference>
<dbReference type="InterPro" id="IPR029041">
    <property type="entry name" value="FAD-linked_oxidoreductase-like"/>
</dbReference>